<dbReference type="EMBL" id="JAIWYP010000003">
    <property type="protein sequence ID" value="KAH3844505.1"/>
    <property type="molecule type" value="Genomic_DNA"/>
</dbReference>
<evidence type="ECO:0000313" key="2">
    <source>
        <dbReference type="EMBL" id="KAH3844505.1"/>
    </source>
</evidence>
<evidence type="ECO:0000256" key="1">
    <source>
        <dbReference type="SAM" id="MobiDB-lite"/>
    </source>
</evidence>
<dbReference type="Proteomes" id="UP000828390">
    <property type="component" value="Unassembled WGS sequence"/>
</dbReference>
<feature type="region of interest" description="Disordered" evidence="1">
    <location>
        <begin position="18"/>
        <end position="52"/>
    </location>
</feature>
<name>A0A9D4KR11_DREPO</name>
<proteinExistence type="predicted"/>
<dbReference type="Gene3D" id="3.90.176.10">
    <property type="entry name" value="Toxin ADP-ribosyltransferase, Chain A, domain 1"/>
    <property type="match status" value="1"/>
</dbReference>
<protein>
    <submittedName>
        <fullName evidence="2">Uncharacterized protein</fullName>
    </submittedName>
</protein>
<organism evidence="2 3">
    <name type="scientific">Dreissena polymorpha</name>
    <name type="common">Zebra mussel</name>
    <name type="synonym">Mytilus polymorpha</name>
    <dbReference type="NCBI Taxonomy" id="45954"/>
    <lineage>
        <taxon>Eukaryota</taxon>
        <taxon>Metazoa</taxon>
        <taxon>Spiralia</taxon>
        <taxon>Lophotrochozoa</taxon>
        <taxon>Mollusca</taxon>
        <taxon>Bivalvia</taxon>
        <taxon>Autobranchia</taxon>
        <taxon>Heteroconchia</taxon>
        <taxon>Euheterodonta</taxon>
        <taxon>Imparidentia</taxon>
        <taxon>Neoheterodontei</taxon>
        <taxon>Myida</taxon>
        <taxon>Dreissenoidea</taxon>
        <taxon>Dreissenidae</taxon>
        <taxon>Dreissena</taxon>
    </lineage>
</organism>
<comment type="caution">
    <text evidence="2">The sequence shown here is derived from an EMBL/GenBank/DDBJ whole genome shotgun (WGS) entry which is preliminary data.</text>
</comment>
<dbReference type="AlphaFoldDB" id="A0A9D4KR11"/>
<reference evidence="2" key="2">
    <citation type="submission" date="2020-11" db="EMBL/GenBank/DDBJ databases">
        <authorList>
            <person name="McCartney M.A."/>
            <person name="Auch B."/>
            <person name="Kono T."/>
            <person name="Mallez S."/>
            <person name="Becker A."/>
            <person name="Gohl D.M."/>
            <person name="Silverstein K.A.T."/>
            <person name="Koren S."/>
            <person name="Bechman K.B."/>
            <person name="Herman A."/>
            <person name="Abrahante J.E."/>
            <person name="Garbe J."/>
        </authorList>
    </citation>
    <scope>NUCLEOTIDE SEQUENCE</scope>
    <source>
        <strain evidence="2">Duluth1</strain>
        <tissue evidence="2">Whole animal</tissue>
    </source>
</reference>
<sequence>MDNSTQWKTLTDEKEDRCIVETRQDTGDKNPDIKYRKDDDERERDSTRDDRFVETDDHPEFLQSRQFKNMKPYYSGSILDDRNAEMRKSIYYIRQHWDDFGIFTKWLKELFLNDEPIAFKDKTTEEDFERLFSRQRNWMTEESVHTEPVSFEAIRLYTSDEGYKRIYKLCNHVFRDEHCLISTKEIRSVVFLIELINIDLYNYCLLHSEKRDYQGTVYRGMVLNEMDFEQFKRLRHAPSSSRNIAVPLVLFSASFDVGVARRFIKHRLKEASKEGLKLQPVVYKINIIGLKPEFIQHFKSRFPKMTLTSMGAVDIHEISRHPGEKEVILRGPYTLILDIYDDEKDLVGVPCSVLEALVITSNRDHITTSQPGPDDDLARDMYGAMVIVTRSEYAVQYCRSKGLHRDESDFQDILENARIQLDKLWNL</sequence>
<keyword evidence="3" id="KW-1185">Reference proteome</keyword>
<reference evidence="2" key="1">
    <citation type="journal article" date="2019" name="bioRxiv">
        <title>The Genome of the Zebra Mussel, Dreissena polymorpha: A Resource for Invasive Species Research.</title>
        <authorList>
            <person name="McCartney M.A."/>
            <person name="Auch B."/>
            <person name="Kono T."/>
            <person name="Mallez S."/>
            <person name="Zhang Y."/>
            <person name="Obille A."/>
            <person name="Becker A."/>
            <person name="Abrahante J.E."/>
            <person name="Garbe J."/>
            <person name="Badalamenti J.P."/>
            <person name="Herman A."/>
            <person name="Mangelson H."/>
            <person name="Liachko I."/>
            <person name="Sullivan S."/>
            <person name="Sone E.D."/>
            <person name="Koren S."/>
            <person name="Silverstein K.A.T."/>
            <person name="Beckman K.B."/>
            <person name="Gohl D.M."/>
        </authorList>
    </citation>
    <scope>NUCLEOTIDE SEQUENCE</scope>
    <source>
        <strain evidence="2">Duluth1</strain>
        <tissue evidence="2">Whole animal</tissue>
    </source>
</reference>
<gene>
    <name evidence="2" type="ORF">DPMN_086763</name>
</gene>
<evidence type="ECO:0000313" key="3">
    <source>
        <dbReference type="Proteomes" id="UP000828390"/>
    </source>
</evidence>
<accession>A0A9D4KR11</accession>
<dbReference type="OrthoDB" id="2890956at2759"/>